<comment type="caution">
    <text evidence="6">The sequence shown here is derived from an EMBL/GenBank/DDBJ whole genome shotgun (WGS) entry which is preliminary data.</text>
</comment>
<evidence type="ECO:0000256" key="2">
    <source>
        <dbReference type="ARBA" id="ARBA00023027"/>
    </source>
</evidence>
<dbReference type="InterPro" id="IPR015815">
    <property type="entry name" value="HIBADH-related"/>
</dbReference>
<evidence type="ECO:0000259" key="5">
    <source>
        <dbReference type="Pfam" id="PF14833"/>
    </source>
</evidence>
<feature type="active site" evidence="3">
    <location>
        <position position="181"/>
    </location>
</feature>
<dbReference type="SUPFAM" id="SSF48179">
    <property type="entry name" value="6-phosphogluconate dehydrogenase C-terminal domain-like"/>
    <property type="match status" value="1"/>
</dbReference>
<dbReference type="SUPFAM" id="SSF51735">
    <property type="entry name" value="NAD(P)-binding Rossmann-fold domains"/>
    <property type="match status" value="1"/>
</dbReference>
<sequence>MTTVSTTSPSHSKVAWVGLGKLGLPMAARIIQAGTAVQGFDLSAERLALAEEIGITPHQSLASAVADCDLVFVSIPDDRALINLCLTTGELVRHMMPGSILIETSTVSVEASARVAEAAKAYGIVYLRSPVSGNPVAAEAGTLSAMVSGPREALATAKPVFDAFTKAQYWLGDEEQARVAKLAINLMIAVSAGMMSEALTLARKGNIEWDAMLELISDSAVGSPMVKYKVPPLLERDFTSTFSAAQMAKDLDLILDCAHGSGVSTPLAAQMREAYTALIATGHGDDDYIATVHHTERLSGLGEPTPAEHGGQKNA</sequence>
<evidence type="ECO:0000256" key="1">
    <source>
        <dbReference type="ARBA" id="ARBA00023002"/>
    </source>
</evidence>
<evidence type="ECO:0000259" key="4">
    <source>
        <dbReference type="Pfam" id="PF03446"/>
    </source>
</evidence>
<accession>A0A3S0YVD2</accession>
<name>A0A3S0YVD2_9GAMM</name>
<evidence type="ECO:0000256" key="3">
    <source>
        <dbReference type="PIRSR" id="PIRSR000103-1"/>
    </source>
</evidence>
<reference evidence="6 7" key="1">
    <citation type="submission" date="2018-12" db="EMBL/GenBank/DDBJ databases">
        <title>three novel Halomonas strain isolated from plants.</title>
        <authorList>
            <person name="Sun C."/>
        </authorList>
    </citation>
    <scope>NUCLEOTIDE SEQUENCE [LARGE SCALE GENOMIC DNA]</scope>
    <source>
        <strain evidence="6 7">DSM 19434</strain>
    </source>
</reference>
<dbReference type="AlphaFoldDB" id="A0A3S0YVD2"/>
<dbReference type="Proteomes" id="UP000287336">
    <property type="component" value="Unassembled WGS sequence"/>
</dbReference>
<dbReference type="Gene3D" id="1.10.1040.10">
    <property type="entry name" value="N-(1-d-carboxylethyl)-l-norvaline Dehydrogenase, domain 2"/>
    <property type="match status" value="1"/>
</dbReference>
<organism evidence="6 7">
    <name type="scientific">Vreelandella andesensis</name>
    <dbReference type="NCBI Taxonomy" id="447567"/>
    <lineage>
        <taxon>Bacteria</taxon>
        <taxon>Pseudomonadati</taxon>
        <taxon>Pseudomonadota</taxon>
        <taxon>Gammaproteobacteria</taxon>
        <taxon>Oceanospirillales</taxon>
        <taxon>Halomonadaceae</taxon>
        <taxon>Vreelandella</taxon>
    </lineage>
</organism>
<dbReference type="OrthoDB" id="9786703at2"/>
<proteinExistence type="predicted"/>
<evidence type="ECO:0000313" key="6">
    <source>
        <dbReference type="EMBL" id="RUR30426.1"/>
    </source>
</evidence>
<feature type="domain" description="6-phosphogluconate dehydrogenase NADP-binding" evidence="4">
    <location>
        <begin position="13"/>
        <end position="172"/>
    </location>
</feature>
<dbReference type="GO" id="GO:0016491">
    <property type="term" value="F:oxidoreductase activity"/>
    <property type="evidence" value="ECO:0007669"/>
    <property type="project" value="UniProtKB-KW"/>
</dbReference>
<dbReference type="GO" id="GO:0050661">
    <property type="term" value="F:NADP binding"/>
    <property type="evidence" value="ECO:0007669"/>
    <property type="project" value="InterPro"/>
</dbReference>
<evidence type="ECO:0000313" key="7">
    <source>
        <dbReference type="Proteomes" id="UP000287336"/>
    </source>
</evidence>
<dbReference type="InterPro" id="IPR008927">
    <property type="entry name" value="6-PGluconate_DH-like_C_sf"/>
</dbReference>
<keyword evidence="7" id="KW-1185">Reference proteome</keyword>
<dbReference type="RefSeq" id="WP_126948059.1">
    <property type="nucleotide sequence ID" value="NZ_RZHG01000019.1"/>
</dbReference>
<dbReference type="InterPro" id="IPR013328">
    <property type="entry name" value="6PGD_dom2"/>
</dbReference>
<dbReference type="Pfam" id="PF14833">
    <property type="entry name" value="NAD_binding_11"/>
    <property type="match status" value="1"/>
</dbReference>
<keyword evidence="1" id="KW-0560">Oxidoreductase</keyword>
<dbReference type="GO" id="GO:0051287">
    <property type="term" value="F:NAD binding"/>
    <property type="evidence" value="ECO:0007669"/>
    <property type="project" value="InterPro"/>
</dbReference>
<dbReference type="Gene3D" id="3.40.50.720">
    <property type="entry name" value="NAD(P)-binding Rossmann-like Domain"/>
    <property type="match status" value="1"/>
</dbReference>
<dbReference type="PANTHER" id="PTHR43060:SF15">
    <property type="entry name" value="3-HYDROXYISOBUTYRATE DEHYDROGENASE-LIKE 1, MITOCHONDRIAL-RELATED"/>
    <property type="match status" value="1"/>
</dbReference>
<dbReference type="EMBL" id="RZHG01000019">
    <property type="protein sequence ID" value="RUR30426.1"/>
    <property type="molecule type" value="Genomic_DNA"/>
</dbReference>
<protein>
    <submittedName>
        <fullName evidence="6">NAD(P)-dependent oxidoreductase</fullName>
    </submittedName>
</protein>
<dbReference type="PIRSF" id="PIRSF000103">
    <property type="entry name" value="HIBADH"/>
    <property type="match status" value="1"/>
</dbReference>
<dbReference type="InterPro" id="IPR029154">
    <property type="entry name" value="HIBADH-like_NADP-bd"/>
</dbReference>
<keyword evidence="2" id="KW-0520">NAD</keyword>
<dbReference type="Pfam" id="PF03446">
    <property type="entry name" value="NAD_binding_2"/>
    <property type="match status" value="1"/>
</dbReference>
<dbReference type="InterPro" id="IPR036291">
    <property type="entry name" value="NAD(P)-bd_dom_sf"/>
</dbReference>
<gene>
    <name evidence="6" type="ORF">ELY33_11605</name>
</gene>
<dbReference type="PANTHER" id="PTHR43060">
    <property type="entry name" value="3-HYDROXYISOBUTYRATE DEHYDROGENASE-LIKE 1, MITOCHONDRIAL-RELATED"/>
    <property type="match status" value="1"/>
</dbReference>
<dbReference type="InterPro" id="IPR006115">
    <property type="entry name" value="6PGDH_NADP-bd"/>
</dbReference>
<feature type="domain" description="3-hydroxyisobutyrate dehydrogenase-like NAD-binding" evidence="5">
    <location>
        <begin position="177"/>
        <end position="293"/>
    </location>
</feature>